<protein>
    <recommendedName>
        <fullName evidence="4">WxL domain-containing protein</fullName>
    </recommendedName>
</protein>
<dbReference type="EMBL" id="NGMO01000001">
    <property type="protein sequence ID" value="OTP12093.1"/>
    <property type="molecule type" value="Genomic_DNA"/>
</dbReference>
<dbReference type="Proteomes" id="UP000194933">
    <property type="component" value="Unassembled WGS sequence"/>
</dbReference>
<keyword evidence="3" id="KW-1185">Reference proteome</keyword>
<dbReference type="AlphaFoldDB" id="A0A2C9XPH2"/>
<proteinExistence type="predicted"/>
<evidence type="ECO:0008006" key="4">
    <source>
        <dbReference type="Google" id="ProtNLM"/>
    </source>
</evidence>
<reference evidence="2 3" key="1">
    <citation type="submission" date="2017-05" db="EMBL/GenBank/DDBJ databases">
        <title>The Genome Sequence of Enterococcus sp. 10A9_DIV0425.</title>
        <authorList>
            <consortium name="The Broad Institute Genomics Platform"/>
            <consortium name="The Broad Institute Genomic Center for Infectious Diseases"/>
            <person name="Earl A."/>
            <person name="Manson A."/>
            <person name="Schwartman J."/>
            <person name="Gilmore M."/>
            <person name="Abouelleil A."/>
            <person name="Cao P."/>
            <person name="Chapman S."/>
            <person name="Cusick C."/>
            <person name="Shea T."/>
            <person name="Young S."/>
            <person name="Neafsey D."/>
            <person name="Nusbaum C."/>
            <person name="Birren B."/>
        </authorList>
    </citation>
    <scope>NUCLEOTIDE SEQUENCE [LARGE SCALE GENOMIC DNA]</scope>
    <source>
        <strain evidence="2 3">10A9_DIV0425</strain>
    </source>
</reference>
<comment type="caution">
    <text evidence="2">The sequence shown here is derived from an EMBL/GenBank/DDBJ whole genome shotgun (WGS) entry which is preliminary data.</text>
</comment>
<feature type="chain" id="PRO_5039188915" description="WxL domain-containing protein" evidence="1">
    <location>
        <begin position="28"/>
        <end position="200"/>
    </location>
</feature>
<organism evidence="2 3">
    <name type="scientific">Candidatus Enterococcus wittei</name>
    <dbReference type="NCBI Taxonomy" id="1987383"/>
    <lineage>
        <taxon>Bacteria</taxon>
        <taxon>Bacillati</taxon>
        <taxon>Bacillota</taxon>
        <taxon>Bacilli</taxon>
        <taxon>Lactobacillales</taxon>
        <taxon>Enterococcaceae</taxon>
        <taxon>Enterococcus</taxon>
    </lineage>
</organism>
<gene>
    <name evidence="2" type="ORF">A5844_000309</name>
</gene>
<accession>A0A2C9XPH2</accession>
<sequence length="200" mass="22026">MKKLSKVAILSTIVLGGLQLGALSTEAVELGWIPGEPDNTPGQTIQKEEKAEVAVEGWVGEWDPVTPEDKDYIDITIPTTVRYANGMAEDGTPQPEIVSPLYSMTNNSNARNVKVEVEKFEETSSTSITQDLYFTALNEPAVRLQSASGQFLNTKTYLTTIGKQQSKALKFEGMITSEFKENEIVTPSYKMSLHFTALKD</sequence>
<keyword evidence="1" id="KW-0732">Signal</keyword>
<dbReference type="STRING" id="1987383.A5844_000309"/>
<evidence type="ECO:0000313" key="3">
    <source>
        <dbReference type="Proteomes" id="UP000194933"/>
    </source>
</evidence>
<feature type="signal peptide" evidence="1">
    <location>
        <begin position="1"/>
        <end position="27"/>
    </location>
</feature>
<name>A0A2C9XPH2_9ENTE</name>
<dbReference type="RefSeq" id="WP_086283306.1">
    <property type="nucleotide sequence ID" value="NZ_NGMO01000001.1"/>
</dbReference>
<evidence type="ECO:0000256" key="1">
    <source>
        <dbReference type="SAM" id="SignalP"/>
    </source>
</evidence>
<evidence type="ECO:0000313" key="2">
    <source>
        <dbReference type="EMBL" id="OTP12093.1"/>
    </source>
</evidence>